<dbReference type="PANTHER" id="PTHR47759">
    <property type="entry name" value="OS04G0509100 PROTEIN"/>
    <property type="match status" value="1"/>
</dbReference>
<evidence type="ECO:0000259" key="3">
    <source>
        <dbReference type="PROSITE" id="PS52045"/>
    </source>
</evidence>
<feature type="region of interest" description="Disordered" evidence="1">
    <location>
        <begin position="679"/>
        <end position="733"/>
    </location>
</feature>
<dbReference type="Gene3D" id="3.90.1320.10">
    <property type="entry name" value="Outer-capsid protein sigma 3, large lobe"/>
    <property type="match status" value="1"/>
</dbReference>
<sequence>MKPLKTITKRDTALLVVLFITSILFFQGSSVVLALNYTNYKKVNSLRLERIQRHLNKINKPAIKTIQSPDGDIIDCIHRHKQPALDHPLLKNHKIQRVPSEWPKFKRKKVESVERNYSVSEGTEHSWQMWHQNGENCPKGTIPVRRSSVHDVLRAKSLYHYGKKPTRFHLDRQVEAPDVVSGNGHEHAIAYTGTSSQEVYGAKATINVWEPKIEVMNEFSLSQIWVLSGSFDSDLNSIEAGWQVSPELYGDSRPRLFTYWTSDAYQATGCYNLLCSGFLQTNRRIAIGAAISPISSVSGNQYDITILIWKDPKLGSWWMGFGEGTLIGYWPAELFTHLADHATMVEWGGEVVNSRSNGEHTSTEMGSGHFAQDGFGRSSYFRNLEIVDADNSLSSVKDIATLAENTNCYDIKSSYSNEWEESISKEQEKIDQRPAFDINLAVILAGFAFEAYWSPPENVGTREVDSANCQTVFLSEEFLREVYDGLLFIRLKKGVNFPAMDPWGTSDPYVVMQLDGQVVKSNIKWATKDPLWNEDFTLNIKIPTTKSLQVMVAAWDANLVTPHKRMGNSEINLDSLCDGTLHEVVLELEGLGGGGRIHLEVKYKSFDEVDEEKAWWRIPYITDFLANKSFESTFKKIFGSNTITAQQFVQYAFGQIRSFNPQYEKDQLPRENVINLSGSSDLPLQQSSCPEDLGNSLSAVDDSQQPLQLEKSSEMKEEDNSFKDTVGSDGRNTSMVKQVDESMPLDIWKNFGDIINQTVVRKLGFPVLDTIRLDGFDLVNRAGLESKKIAEAAYVDSGLATPGSRGGDVGIDDQPSTVKVTPSSFPDIKKLSWDVLRQTDSILGALMLLNNTFSQQNKDASLVGKNEYDKYSSTTAMDGVSGSTSERVVGMSDDKSFDKRKADETKALFSTAESAMEAWAMLATSLGHPSFIKSEFEKICFLDNPSTDTQVAIWRDTLRKRLVIAFRGTEQTRWRDLVTDLMLVPAGLNPERVGGDFKQEVQVHSGFLSAYDSVRTRLMSLIKLSVGFVDDNIEAVQKWHVYVTGHSLGGALATLLALELSSSLMAKNDAISVTMYNFGSPRVGNRRFVDVYNEKVKDSWRIVNHRDIIPTVPRLMGYCHVANPVFLSAGDLPGALENMELLEDGYQADVIGEYTPDVLVGEFMKGEKELVEKILQTEINLFRAIRDGSALMQHMEDFYYISLLEKVRSNYKTVGISNYKEEDSI</sequence>
<dbReference type="GO" id="GO:0006629">
    <property type="term" value="P:lipid metabolic process"/>
    <property type="evidence" value="ECO:0007669"/>
    <property type="project" value="InterPro"/>
</dbReference>
<dbReference type="EMBL" id="JABWDY010000899">
    <property type="protein sequence ID" value="KAF5207825.1"/>
    <property type="molecule type" value="Genomic_DNA"/>
</dbReference>
<dbReference type="InterPro" id="IPR029058">
    <property type="entry name" value="AB_hydrolase_fold"/>
</dbReference>
<evidence type="ECO:0000313" key="4">
    <source>
        <dbReference type="EMBL" id="KAF5207825.1"/>
    </source>
</evidence>
<dbReference type="SUPFAM" id="SSF49562">
    <property type="entry name" value="C2 domain (Calcium/lipid-binding domain, CaLB)"/>
    <property type="match status" value="1"/>
</dbReference>
<evidence type="ECO:0000256" key="1">
    <source>
        <dbReference type="SAM" id="MobiDB-lite"/>
    </source>
</evidence>
<dbReference type="PROSITE" id="PS52045">
    <property type="entry name" value="NEPROSIN_PEP_CD"/>
    <property type="match status" value="1"/>
</dbReference>
<dbReference type="InterPro" id="IPR002921">
    <property type="entry name" value="Fungal_lipase-type"/>
</dbReference>
<dbReference type="Gene3D" id="2.60.40.150">
    <property type="entry name" value="C2 domain"/>
    <property type="match status" value="1"/>
</dbReference>
<keyword evidence="5" id="KW-1185">Reference proteome</keyword>
<dbReference type="InterPro" id="IPR000008">
    <property type="entry name" value="C2_dom"/>
</dbReference>
<dbReference type="Pfam" id="PF00168">
    <property type="entry name" value="C2"/>
    <property type="match status" value="1"/>
</dbReference>
<evidence type="ECO:0000313" key="5">
    <source>
        <dbReference type="Proteomes" id="UP000554482"/>
    </source>
</evidence>
<feature type="compositionally biased region" description="Polar residues" evidence="1">
    <location>
        <begin position="679"/>
        <end position="707"/>
    </location>
</feature>
<dbReference type="InterPro" id="IPR025521">
    <property type="entry name" value="Neprosin_propep"/>
</dbReference>
<feature type="compositionally biased region" description="Basic and acidic residues" evidence="1">
    <location>
        <begin position="711"/>
        <end position="722"/>
    </location>
</feature>
<dbReference type="FunFam" id="3.90.1320.10:FF:000001">
    <property type="entry name" value="Putative carboxyl-terminal proteinase"/>
    <property type="match status" value="1"/>
</dbReference>
<dbReference type="SMART" id="SM00239">
    <property type="entry name" value="C2"/>
    <property type="match status" value="1"/>
</dbReference>
<dbReference type="PANTHER" id="PTHR47759:SF2">
    <property type="entry name" value="TRIGLYCERIDE LIPASE"/>
    <property type="match status" value="1"/>
</dbReference>
<dbReference type="Pfam" id="PF14365">
    <property type="entry name" value="Neprosin_AP"/>
    <property type="match status" value="1"/>
</dbReference>
<dbReference type="Gene3D" id="3.40.50.1820">
    <property type="entry name" value="alpha/beta hydrolase"/>
    <property type="match status" value="1"/>
</dbReference>
<dbReference type="Pfam" id="PF01764">
    <property type="entry name" value="Lipase_3"/>
    <property type="match status" value="1"/>
</dbReference>
<evidence type="ECO:0000259" key="2">
    <source>
        <dbReference type="PROSITE" id="PS50004"/>
    </source>
</evidence>
<gene>
    <name evidence="4" type="ORF">FRX31_002590</name>
</gene>
<dbReference type="SUPFAM" id="SSF53474">
    <property type="entry name" value="alpha/beta-Hydrolases"/>
    <property type="match status" value="1"/>
</dbReference>
<dbReference type="InterPro" id="IPR004314">
    <property type="entry name" value="Neprosin"/>
</dbReference>
<comment type="caution">
    <text evidence="4">The sequence shown here is derived from an EMBL/GenBank/DDBJ whole genome shotgun (WGS) entry which is preliminary data.</text>
</comment>
<feature type="domain" description="Neprosin PEP catalytic" evidence="3">
    <location>
        <begin position="179"/>
        <end position="432"/>
    </location>
</feature>
<reference evidence="4 5" key="1">
    <citation type="submission" date="2020-06" db="EMBL/GenBank/DDBJ databases">
        <title>Transcriptomic and genomic resources for Thalictrum thalictroides and T. hernandezii: Facilitating candidate gene discovery in an emerging model plant lineage.</title>
        <authorList>
            <person name="Arias T."/>
            <person name="Riano-Pachon D.M."/>
            <person name="Di Stilio V.S."/>
        </authorList>
    </citation>
    <scope>NUCLEOTIDE SEQUENCE [LARGE SCALE GENOMIC DNA]</scope>
    <source>
        <strain evidence="5">cv. WT478/WT964</strain>
        <tissue evidence="4">Leaves</tissue>
    </source>
</reference>
<accession>A0A7J6XFW2</accession>
<dbReference type="OrthoDB" id="438440at2759"/>
<dbReference type="AlphaFoldDB" id="A0A7J6XFW2"/>
<proteinExistence type="predicted"/>
<dbReference type="Pfam" id="PF03080">
    <property type="entry name" value="Neprosin"/>
    <property type="match status" value="1"/>
</dbReference>
<dbReference type="InterPro" id="IPR035892">
    <property type="entry name" value="C2_domain_sf"/>
</dbReference>
<name>A0A7J6XFW2_THATH</name>
<dbReference type="CDD" id="cd00519">
    <property type="entry name" value="Lipase_3"/>
    <property type="match status" value="1"/>
</dbReference>
<feature type="domain" description="C2" evidence="2">
    <location>
        <begin position="468"/>
        <end position="586"/>
    </location>
</feature>
<dbReference type="Proteomes" id="UP000554482">
    <property type="component" value="Unassembled WGS sequence"/>
</dbReference>
<dbReference type="CDD" id="cd00030">
    <property type="entry name" value="C2"/>
    <property type="match status" value="1"/>
</dbReference>
<dbReference type="PROSITE" id="PS50004">
    <property type="entry name" value="C2"/>
    <property type="match status" value="1"/>
</dbReference>
<protein>
    <submittedName>
        <fullName evidence="4">Carboxyl-terminal peptidase</fullName>
    </submittedName>
</protein>
<organism evidence="4 5">
    <name type="scientific">Thalictrum thalictroides</name>
    <name type="common">Rue-anemone</name>
    <name type="synonym">Anemone thalictroides</name>
    <dbReference type="NCBI Taxonomy" id="46969"/>
    <lineage>
        <taxon>Eukaryota</taxon>
        <taxon>Viridiplantae</taxon>
        <taxon>Streptophyta</taxon>
        <taxon>Embryophyta</taxon>
        <taxon>Tracheophyta</taxon>
        <taxon>Spermatophyta</taxon>
        <taxon>Magnoliopsida</taxon>
        <taxon>Ranunculales</taxon>
        <taxon>Ranunculaceae</taxon>
        <taxon>Thalictroideae</taxon>
        <taxon>Thalictrum</taxon>
    </lineage>
</organism>